<protein>
    <submittedName>
        <fullName evidence="1">Uncharacterized protein</fullName>
    </submittedName>
</protein>
<proteinExistence type="predicted"/>
<reference evidence="1" key="1">
    <citation type="journal article" date="2015" name="Nature">
        <title>Complex archaea that bridge the gap between prokaryotes and eukaryotes.</title>
        <authorList>
            <person name="Spang A."/>
            <person name="Saw J.H."/>
            <person name="Jorgensen S.L."/>
            <person name="Zaremba-Niedzwiedzka K."/>
            <person name="Martijn J."/>
            <person name="Lind A.E."/>
            <person name="van Eijk R."/>
            <person name="Schleper C."/>
            <person name="Guy L."/>
            <person name="Ettema T.J."/>
        </authorList>
    </citation>
    <scope>NUCLEOTIDE SEQUENCE</scope>
</reference>
<accession>A0A0F9HGG9</accession>
<name>A0A0F9HGG9_9ZZZZ</name>
<comment type="caution">
    <text evidence="1">The sequence shown here is derived from an EMBL/GenBank/DDBJ whole genome shotgun (WGS) entry which is preliminary data.</text>
</comment>
<sequence length="362" mass="41125">MRVHDVAFYQWLAGLQVDYSDLGGSAKPSFPILRVYASPMRAYASIVDLLVEQGFVEGANAEEMRKNAEQDFAVLPLPVATIERDEPTNDPELPGGPTKELRRMEWDGIESRFIKHPFPAHYRTDYRVTLWCIKRYTDAFMREWLYSQLGQRGWAENELYIVVDHKEPWGQMWHALRFTGSTDLSDLEGEGARYIRKEYAFSLRTWLMKPVRDGDYPVEISGRDFVAEAEGGVALDSTDMSVQSSNLFRVPVSIPRLQELWPLDGDATIETSEEFPNNLGSYIPITLKIGVADQDDRAHIIETPSDLDVGGLDLFSVAFQYKAEGRVELEIMQRDLASDTVSSADSLILPAASRWTRVHFFS</sequence>
<dbReference type="EMBL" id="LAZR01024722">
    <property type="protein sequence ID" value="KKL74227.1"/>
    <property type="molecule type" value="Genomic_DNA"/>
</dbReference>
<dbReference type="AlphaFoldDB" id="A0A0F9HGG9"/>
<evidence type="ECO:0000313" key="1">
    <source>
        <dbReference type="EMBL" id="KKL74227.1"/>
    </source>
</evidence>
<organism evidence="1">
    <name type="scientific">marine sediment metagenome</name>
    <dbReference type="NCBI Taxonomy" id="412755"/>
    <lineage>
        <taxon>unclassified sequences</taxon>
        <taxon>metagenomes</taxon>
        <taxon>ecological metagenomes</taxon>
    </lineage>
</organism>
<feature type="non-terminal residue" evidence="1">
    <location>
        <position position="362"/>
    </location>
</feature>
<gene>
    <name evidence="1" type="ORF">LCGC14_2067020</name>
</gene>